<accession>A0A8S1CT73</accession>
<protein>
    <recommendedName>
        <fullName evidence="9">ADP-ribosylation factor</fullName>
    </recommendedName>
</protein>
<feature type="binding site" evidence="5">
    <location>
        <position position="30"/>
    </location>
    <ligand>
        <name>Mg(2+)</name>
        <dbReference type="ChEBI" id="CHEBI:18420"/>
    </ligand>
</feature>
<dbReference type="PRINTS" id="PR00328">
    <property type="entry name" value="SAR1GTPBP"/>
</dbReference>
<sequence>MGLVASLFSKLFRRKEAKILIVGFDGCGKTTILYQMKEGIKVDMVPTIGFNEETFKHKSVMLNIVDFRGIDKIKVFWRLHYDNLRGLIFVIDSTDHERNREVVQSELELLVAEEQLSAVPFLILANKQDKPGATSPVELVQLLSLDALLDDRPWLIQPTCGLTGQGIIEALDWLVDEAAKTKKKKLSK</sequence>
<comment type="similarity">
    <text evidence="1 6">Belongs to the small GTPase superfamily. Arf family.</text>
</comment>
<dbReference type="AlphaFoldDB" id="A0A8S1CT73"/>
<dbReference type="InterPro" id="IPR024156">
    <property type="entry name" value="Small_GTPase_ARF"/>
</dbReference>
<keyword evidence="5" id="KW-0460">Magnesium</keyword>
<feature type="binding site" evidence="4">
    <location>
        <position position="69"/>
    </location>
    <ligand>
        <name>GTP</name>
        <dbReference type="ChEBI" id="CHEBI:37565"/>
    </ligand>
</feature>
<dbReference type="SUPFAM" id="SSF52540">
    <property type="entry name" value="P-loop containing nucleoside triphosphate hydrolases"/>
    <property type="match status" value="1"/>
</dbReference>
<evidence type="ECO:0000256" key="3">
    <source>
        <dbReference type="ARBA" id="ARBA00023134"/>
    </source>
</evidence>
<dbReference type="Gene3D" id="3.40.50.300">
    <property type="entry name" value="P-loop containing nucleotide triphosphate hydrolases"/>
    <property type="match status" value="1"/>
</dbReference>
<gene>
    <name evidence="7" type="ORF">CLODIP_2_CD07234</name>
</gene>
<dbReference type="GO" id="GO:0016192">
    <property type="term" value="P:vesicle-mediated transport"/>
    <property type="evidence" value="ECO:0007669"/>
    <property type="project" value="UniProtKB-ARBA"/>
</dbReference>
<name>A0A8S1CT73_9INSE</name>
<keyword evidence="5" id="KW-0479">Metal-binding</keyword>
<dbReference type="InterPro" id="IPR006689">
    <property type="entry name" value="Small_GTPase_ARF/SAR"/>
</dbReference>
<dbReference type="Proteomes" id="UP000494165">
    <property type="component" value="Unassembled WGS sequence"/>
</dbReference>
<comment type="caution">
    <text evidence="7">The sequence shown here is derived from an EMBL/GenBank/DDBJ whole genome shotgun (WGS) entry which is preliminary data.</text>
</comment>
<dbReference type="InterPro" id="IPR005225">
    <property type="entry name" value="Small_GTP-bd"/>
</dbReference>
<dbReference type="SMART" id="SM00178">
    <property type="entry name" value="SAR"/>
    <property type="match status" value="1"/>
</dbReference>
<evidence type="ECO:0008006" key="9">
    <source>
        <dbReference type="Google" id="ProtNLM"/>
    </source>
</evidence>
<keyword evidence="8" id="KW-1185">Reference proteome</keyword>
<evidence type="ECO:0000313" key="7">
    <source>
        <dbReference type="EMBL" id="CAB3368495.1"/>
    </source>
</evidence>
<evidence type="ECO:0000313" key="8">
    <source>
        <dbReference type="Proteomes" id="UP000494165"/>
    </source>
</evidence>
<dbReference type="PROSITE" id="PS51417">
    <property type="entry name" value="ARF"/>
    <property type="match status" value="1"/>
</dbReference>
<feature type="binding site" evidence="5">
    <location>
        <position position="47"/>
    </location>
    <ligand>
        <name>Mg(2+)</name>
        <dbReference type="ChEBI" id="CHEBI:18420"/>
    </ligand>
</feature>
<keyword evidence="3 4" id="KW-0342">GTP-binding</keyword>
<dbReference type="NCBIfam" id="TIGR00231">
    <property type="entry name" value="small_GTP"/>
    <property type="match status" value="1"/>
</dbReference>
<dbReference type="InterPro" id="IPR027417">
    <property type="entry name" value="P-loop_NTPase"/>
</dbReference>
<keyword evidence="2 4" id="KW-0547">Nucleotide-binding</keyword>
<evidence type="ECO:0000256" key="2">
    <source>
        <dbReference type="ARBA" id="ARBA00022741"/>
    </source>
</evidence>
<reference evidence="7 8" key="1">
    <citation type="submission" date="2020-04" db="EMBL/GenBank/DDBJ databases">
        <authorList>
            <person name="Alioto T."/>
            <person name="Alioto T."/>
            <person name="Gomez Garrido J."/>
        </authorList>
    </citation>
    <scope>NUCLEOTIDE SEQUENCE [LARGE SCALE GENOMIC DNA]</scope>
</reference>
<dbReference type="FunFam" id="3.40.50.300:FF:000412">
    <property type="entry name" value="ADP-ribosylation factor 1"/>
    <property type="match status" value="1"/>
</dbReference>
<evidence type="ECO:0000256" key="1">
    <source>
        <dbReference type="ARBA" id="ARBA00010290"/>
    </source>
</evidence>
<dbReference type="OrthoDB" id="414781at2759"/>
<evidence type="ECO:0000256" key="5">
    <source>
        <dbReference type="PIRSR" id="PIRSR606689-2"/>
    </source>
</evidence>
<dbReference type="GO" id="GO:0030010">
    <property type="term" value="P:establishment of cell polarity"/>
    <property type="evidence" value="ECO:0007669"/>
    <property type="project" value="UniProtKB-ARBA"/>
</dbReference>
<dbReference type="EMBL" id="CADEPI010000038">
    <property type="protein sequence ID" value="CAB3368495.1"/>
    <property type="molecule type" value="Genomic_DNA"/>
</dbReference>
<dbReference type="GO" id="GO:0051649">
    <property type="term" value="P:establishment of localization in cell"/>
    <property type="evidence" value="ECO:0007669"/>
    <property type="project" value="UniProtKB-ARBA"/>
</dbReference>
<dbReference type="GO" id="GO:0046872">
    <property type="term" value="F:metal ion binding"/>
    <property type="evidence" value="ECO:0007669"/>
    <property type="project" value="UniProtKB-KW"/>
</dbReference>
<organism evidence="7 8">
    <name type="scientific">Cloeon dipterum</name>
    <dbReference type="NCBI Taxonomy" id="197152"/>
    <lineage>
        <taxon>Eukaryota</taxon>
        <taxon>Metazoa</taxon>
        <taxon>Ecdysozoa</taxon>
        <taxon>Arthropoda</taxon>
        <taxon>Hexapoda</taxon>
        <taxon>Insecta</taxon>
        <taxon>Pterygota</taxon>
        <taxon>Palaeoptera</taxon>
        <taxon>Ephemeroptera</taxon>
        <taxon>Pisciforma</taxon>
        <taxon>Baetidae</taxon>
        <taxon>Cloeon</taxon>
    </lineage>
</organism>
<dbReference type="CDD" id="cd00878">
    <property type="entry name" value="Arf_Arl"/>
    <property type="match status" value="1"/>
</dbReference>
<dbReference type="GO" id="GO:0005525">
    <property type="term" value="F:GTP binding"/>
    <property type="evidence" value="ECO:0007669"/>
    <property type="project" value="UniProtKB-KW"/>
</dbReference>
<evidence type="ECO:0000256" key="4">
    <source>
        <dbReference type="PIRSR" id="PIRSR606689-1"/>
    </source>
</evidence>
<dbReference type="GO" id="GO:0003924">
    <property type="term" value="F:GTPase activity"/>
    <property type="evidence" value="ECO:0007669"/>
    <property type="project" value="InterPro"/>
</dbReference>
<feature type="binding site" evidence="4">
    <location>
        <begin position="126"/>
        <end position="129"/>
    </location>
    <ligand>
        <name>GTP</name>
        <dbReference type="ChEBI" id="CHEBI:37565"/>
    </ligand>
</feature>
<proteinExistence type="inferred from homology"/>
<evidence type="ECO:0000256" key="6">
    <source>
        <dbReference type="RuleBase" id="RU003925"/>
    </source>
</evidence>
<dbReference type="Pfam" id="PF00025">
    <property type="entry name" value="Arf"/>
    <property type="match status" value="1"/>
</dbReference>
<dbReference type="SMART" id="SM00177">
    <property type="entry name" value="ARF"/>
    <property type="match status" value="1"/>
</dbReference>
<feature type="binding site" evidence="4">
    <location>
        <begin position="23"/>
        <end position="30"/>
    </location>
    <ligand>
        <name>GTP</name>
        <dbReference type="ChEBI" id="CHEBI:37565"/>
    </ligand>
</feature>
<dbReference type="PANTHER" id="PTHR11711">
    <property type="entry name" value="ADP RIBOSYLATION FACTOR-RELATED"/>
    <property type="match status" value="1"/>
</dbReference>